<evidence type="ECO:0000313" key="5">
    <source>
        <dbReference type="Proteomes" id="UP001470230"/>
    </source>
</evidence>
<gene>
    <name evidence="4" type="ORF">M9Y10_013030</name>
</gene>
<evidence type="ECO:0000259" key="3">
    <source>
        <dbReference type="PROSITE" id="PS50014"/>
    </source>
</evidence>
<dbReference type="InterPro" id="IPR018359">
    <property type="entry name" value="Bromodomain_CS"/>
</dbReference>
<protein>
    <recommendedName>
        <fullName evidence="3">Bromo domain-containing protein</fullName>
    </recommendedName>
</protein>
<dbReference type="Pfam" id="PF00439">
    <property type="entry name" value="Bromodomain"/>
    <property type="match status" value="1"/>
</dbReference>
<reference evidence="4 5" key="1">
    <citation type="submission" date="2024-04" db="EMBL/GenBank/DDBJ databases">
        <title>Tritrichomonas musculus Genome.</title>
        <authorList>
            <person name="Alves-Ferreira E."/>
            <person name="Grigg M."/>
            <person name="Lorenzi H."/>
            <person name="Galac M."/>
        </authorList>
    </citation>
    <scope>NUCLEOTIDE SEQUENCE [LARGE SCALE GENOMIC DNA]</scope>
    <source>
        <strain evidence="4 5">EAF2021</strain>
    </source>
</reference>
<accession>A0ABR2I688</accession>
<feature type="domain" description="Bromo" evidence="3">
    <location>
        <begin position="39"/>
        <end position="89"/>
    </location>
</feature>
<dbReference type="PROSITE" id="PS00633">
    <property type="entry name" value="BROMODOMAIN_1"/>
    <property type="match status" value="1"/>
</dbReference>
<evidence type="ECO:0000256" key="1">
    <source>
        <dbReference type="ARBA" id="ARBA00023117"/>
    </source>
</evidence>
<dbReference type="Gene3D" id="1.20.920.10">
    <property type="entry name" value="Bromodomain-like"/>
    <property type="match status" value="1"/>
</dbReference>
<dbReference type="PROSITE" id="PS50014">
    <property type="entry name" value="BROMODOMAIN_2"/>
    <property type="match status" value="1"/>
</dbReference>
<dbReference type="CDD" id="cd04369">
    <property type="entry name" value="Bromodomain"/>
    <property type="match status" value="1"/>
</dbReference>
<dbReference type="EMBL" id="JAPFFF010000019">
    <property type="protein sequence ID" value="KAK8857931.1"/>
    <property type="molecule type" value="Genomic_DNA"/>
</dbReference>
<proteinExistence type="predicted"/>
<evidence type="ECO:0000256" key="2">
    <source>
        <dbReference type="PROSITE-ProRule" id="PRU00035"/>
    </source>
</evidence>
<keyword evidence="5" id="KW-1185">Reference proteome</keyword>
<name>A0ABR2I688_9EUKA</name>
<dbReference type="SUPFAM" id="SSF47370">
    <property type="entry name" value="Bromodomain"/>
    <property type="match status" value="1"/>
</dbReference>
<organism evidence="4 5">
    <name type="scientific">Tritrichomonas musculus</name>
    <dbReference type="NCBI Taxonomy" id="1915356"/>
    <lineage>
        <taxon>Eukaryota</taxon>
        <taxon>Metamonada</taxon>
        <taxon>Parabasalia</taxon>
        <taxon>Tritrichomonadida</taxon>
        <taxon>Tritrichomonadidae</taxon>
        <taxon>Tritrichomonas</taxon>
    </lineage>
</organism>
<dbReference type="InterPro" id="IPR036427">
    <property type="entry name" value="Bromodomain-like_sf"/>
</dbReference>
<dbReference type="PANTHER" id="PTHR45926">
    <property type="entry name" value="OSJNBA0053K19.4 PROTEIN"/>
    <property type="match status" value="1"/>
</dbReference>
<dbReference type="InterPro" id="IPR001487">
    <property type="entry name" value="Bromodomain"/>
</dbReference>
<dbReference type="Proteomes" id="UP001470230">
    <property type="component" value="Unassembled WGS sequence"/>
</dbReference>
<comment type="caution">
    <text evidence="4">The sequence shown here is derived from an EMBL/GenBank/DDBJ whole genome shotgun (WGS) entry which is preliminary data.</text>
</comment>
<sequence length="203" mass="23650">MTEQFNKTPIGNLCAQFTQTLIAHPMSLYFRKPTTDDGYLQIIKNPMDFDTIRKKLKDGQYSSHNEWKKDVDLIYSNAIEYNTNESVAGGMAIYLQKKTDKMCQKFNYFNHQNYEEAIRSVNRELDSIVSQITQQNIETTPNYEIEQLSKILNTYSDTTEIEQLIKKSGDHRILKKCKDSVINLDSLSRKTLDSIWIKFGKPQ</sequence>
<keyword evidence="1 2" id="KW-0103">Bromodomain</keyword>
<dbReference type="PRINTS" id="PR00503">
    <property type="entry name" value="BROMODOMAIN"/>
</dbReference>
<dbReference type="SMART" id="SM00297">
    <property type="entry name" value="BROMO"/>
    <property type="match status" value="1"/>
</dbReference>
<evidence type="ECO:0000313" key="4">
    <source>
        <dbReference type="EMBL" id="KAK8857931.1"/>
    </source>
</evidence>